<evidence type="ECO:0000259" key="1">
    <source>
        <dbReference type="Pfam" id="PF12770"/>
    </source>
</evidence>
<dbReference type="EMBL" id="LT985188">
    <property type="protein sequence ID" value="SPD85649.1"/>
    <property type="molecule type" value="Genomic_DNA"/>
</dbReference>
<gene>
    <name evidence="2" type="ORF">MPLG2_0613</name>
</gene>
<dbReference type="OrthoDB" id="9761935at2"/>
<dbReference type="Pfam" id="PF12770">
    <property type="entry name" value="CHAT"/>
    <property type="match status" value="1"/>
</dbReference>
<dbReference type="Proteomes" id="UP000238164">
    <property type="component" value="Chromosome 1"/>
</dbReference>
<feature type="domain" description="CHAT" evidence="1">
    <location>
        <begin position="568"/>
        <end position="792"/>
    </location>
</feature>
<keyword evidence="3" id="KW-1185">Reference proteome</keyword>
<name>A0A2N9JDN8_9ACTN</name>
<dbReference type="RefSeq" id="WP_158680815.1">
    <property type="nucleotide sequence ID" value="NZ_BAAAGO010000042.1"/>
</dbReference>
<dbReference type="InterPro" id="IPR011990">
    <property type="entry name" value="TPR-like_helical_dom_sf"/>
</dbReference>
<evidence type="ECO:0000313" key="2">
    <source>
        <dbReference type="EMBL" id="SPD85649.1"/>
    </source>
</evidence>
<protein>
    <recommendedName>
        <fullName evidence="1">CHAT domain-containing protein</fullName>
    </recommendedName>
</protein>
<dbReference type="AlphaFoldDB" id="A0A2N9JDN8"/>
<dbReference type="Gene3D" id="1.25.40.10">
    <property type="entry name" value="Tetratricopeptide repeat domain"/>
    <property type="match status" value="1"/>
</dbReference>
<dbReference type="KEGG" id="mgg:MPLG2_0613"/>
<proteinExistence type="predicted"/>
<organism evidence="2 3">
    <name type="scientific">Micropruina glycogenica</name>
    <dbReference type="NCBI Taxonomy" id="75385"/>
    <lineage>
        <taxon>Bacteria</taxon>
        <taxon>Bacillati</taxon>
        <taxon>Actinomycetota</taxon>
        <taxon>Actinomycetes</taxon>
        <taxon>Propionibacteriales</taxon>
        <taxon>Nocardioidaceae</taxon>
        <taxon>Micropruina</taxon>
    </lineage>
</organism>
<reference evidence="2 3" key="1">
    <citation type="submission" date="2018-02" db="EMBL/GenBank/DDBJ databases">
        <authorList>
            <person name="Cohen D.B."/>
            <person name="Kent A.D."/>
        </authorList>
    </citation>
    <scope>NUCLEOTIDE SEQUENCE [LARGE SCALE GENOMIC DNA]</scope>
    <source>
        <strain evidence="2">1</strain>
    </source>
</reference>
<sequence>MLTALELHERAKDASRAWHFRPARRLLLKALERAEDSGTRAAVEGTLGLVEAELGDRRAGLRLIDSALAHEEGMQPSEVGKLYAQRALIHTRLGNTQQALTDFGVAIPALVDDQEECGRARMNRGNLFLHQGAITAAIHDFEQSVAAFDAAAQVNASAKVTHNLGYALMMSGQLARGLSLMDRVAPQLREMSVELAAISDQDRGEALLLAGMHEVARRNLQGAADLFGRRRWPRAQAEAELVLARTWVVDAPRIAITMARRAGRRFAKTGASARVLQCEAVEVAGRIELGRESPQSASRIAAGLARQGLRRDATWMRVYAAKAALGTRRSTAVVRLPASTDLSTRLLAYEVRAQAKERPRDALRVLRAGLDELHQWQATFGSLDLQTATVSHGERLAERGLALAVDDGSPRLVYEWVEWLDAVSGRIVPVRPPADPEAAADLTELRVLSQRRPEPGTPDAQRQHELVDQVRRRSWRDAGSAAIRGIVSLGDLQHELAATHAELQAPLTAGGSAWMLLIGPRRQQLVRLGPEAEFRQAISGLPADLDMAAADLPPMVAESVAAGLRQRLAELDALLFGPLGDRPKSRRVVINPTGLFSGLPWSLLPSLHGRAITIPRSASEWVAKRRQTHEFANAAFVAGPRLPRGAHEVGASAAHWPGAQQLIGPDATADAVGSVAGTVDLLHLAAHGHHVSDNPLFSNLELVDGPWFGYDLDQLPQVPETVILSACELGATTIRRGDELLGLTTAWLHAGARCVIASPASVSDEVAAAILPDMHAELAKGSPPADALAAATARHPELLSTFQCYGAGW</sequence>
<dbReference type="SUPFAM" id="SSF48452">
    <property type="entry name" value="TPR-like"/>
    <property type="match status" value="1"/>
</dbReference>
<dbReference type="InterPro" id="IPR024983">
    <property type="entry name" value="CHAT_dom"/>
</dbReference>
<evidence type="ECO:0000313" key="3">
    <source>
        <dbReference type="Proteomes" id="UP000238164"/>
    </source>
</evidence>
<accession>A0A2N9JDN8</accession>